<evidence type="ECO:0000256" key="18">
    <source>
        <dbReference type="RuleBase" id="RU000504"/>
    </source>
</evidence>
<evidence type="ECO:0000313" key="23">
    <source>
        <dbReference type="Proteomes" id="UP000199309"/>
    </source>
</evidence>
<dbReference type="InterPro" id="IPR015795">
    <property type="entry name" value="Pyrv_Knase_C"/>
</dbReference>
<dbReference type="Pfam" id="PF00391">
    <property type="entry name" value="PEP-utilizers"/>
    <property type="match status" value="1"/>
</dbReference>
<dbReference type="InterPro" id="IPR015813">
    <property type="entry name" value="Pyrv/PenolPyrv_kinase-like_dom"/>
</dbReference>
<evidence type="ECO:0000256" key="16">
    <source>
        <dbReference type="ARBA" id="ARBA00023317"/>
    </source>
</evidence>
<dbReference type="Proteomes" id="UP000199309">
    <property type="component" value="Unassembled WGS sequence"/>
</dbReference>
<keyword evidence="11 18" id="KW-0418">Kinase</keyword>
<evidence type="ECO:0000256" key="11">
    <source>
        <dbReference type="ARBA" id="ARBA00022777"/>
    </source>
</evidence>
<dbReference type="SUPFAM" id="SSF52009">
    <property type="entry name" value="Phosphohistidine domain"/>
    <property type="match status" value="1"/>
</dbReference>
<evidence type="ECO:0000256" key="4">
    <source>
        <dbReference type="ARBA" id="ARBA00006237"/>
    </source>
</evidence>
<dbReference type="GO" id="GO:0004743">
    <property type="term" value="F:pyruvate kinase activity"/>
    <property type="evidence" value="ECO:0007669"/>
    <property type="project" value="UniProtKB-UniRule"/>
</dbReference>
<name>A0A1G9XLQ6_9FIRM</name>
<organism evidence="22 23">
    <name type="scientific">Megasphaera paucivorans</name>
    <dbReference type="NCBI Taxonomy" id="349095"/>
    <lineage>
        <taxon>Bacteria</taxon>
        <taxon>Bacillati</taxon>
        <taxon>Bacillota</taxon>
        <taxon>Negativicutes</taxon>
        <taxon>Veillonellales</taxon>
        <taxon>Veillonellaceae</taxon>
        <taxon>Megasphaera</taxon>
    </lineage>
</organism>
<dbReference type="NCBIfam" id="NF004491">
    <property type="entry name" value="PRK05826.1"/>
    <property type="match status" value="1"/>
</dbReference>
<dbReference type="InterPro" id="IPR040442">
    <property type="entry name" value="Pyrv_kinase-like_dom_sf"/>
</dbReference>
<evidence type="ECO:0000259" key="21">
    <source>
        <dbReference type="Pfam" id="PF02887"/>
    </source>
</evidence>
<evidence type="ECO:0000256" key="14">
    <source>
        <dbReference type="ARBA" id="ARBA00022958"/>
    </source>
</evidence>
<feature type="domain" description="Pyruvate kinase C-terminal" evidence="21">
    <location>
        <begin position="355"/>
        <end position="467"/>
    </location>
</feature>
<keyword evidence="13 18" id="KW-0460">Magnesium</keyword>
<dbReference type="UniPathway" id="UPA00109">
    <property type="reaction ID" value="UER00188"/>
</dbReference>
<dbReference type="InterPro" id="IPR036918">
    <property type="entry name" value="Pyrv_Knase_C_sf"/>
</dbReference>
<evidence type="ECO:0000256" key="5">
    <source>
        <dbReference type="ARBA" id="ARBA00008663"/>
    </source>
</evidence>
<dbReference type="SUPFAM" id="SSF52935">
    <property type="entry name" value="PK C-terminal domain-like"/>
    <property type="match status" value="1"/>
</dbReference>
<protein>
    <recommendedName>
        <fullName evidence="7 17">Pyruvate kinase</fullName>
        <ecNumber evidence="6 17">2.7.1.40</ecNumber>
    </recommendedName>
</protein>
<keyword evidence="15 18" id="KW-0324">Glycolysis</keyword>
<evidence type="ECO:0000256" key="3">
    <source>
        <dbReference type="ARBA" id="ARBA00004997"/>
    </source>
</evidence>
<dbReference type="InterPro" id="IPR036637">
    <property type="entry name" value="Phosphohistidine_dom_sf"/>
</dbReference>
<evidence type="ECO:0000256" key="6">
    <source>
        <dbReference type="ARBA" id="ARBA00012142"/>
    </source>
</evidence>
<evidence type="ECO:0000256" key="1">
    <source>
        <dbReference type="ARBA" id="ARBA00001946"/>
    </source>
</evidence>
<feature type="domain" description="Pyruvate kinase barrel" evidence="19">
    <location>
        <begin position="3"/>
        <end position="323"/>
    </location>
</feature>
<dbReference type="Gene3D" id="3.20.20.60">
    <property type="entry name" value="Phosphoenolpyruvate-binding domains"/>
    <property type="match status" value="1"/>
</dbReference>
<evidence type="ECO:0000259" key="19">
    <source>
        <dbReference type="Pfam" id="PF00224"/>
    </source>
</evidence>
<dbReference type="SUPFAM" id="SSF50800">
    <property type="entry name" value="PK beta-barrel domain-like"/>
    <property type="match status" value="1"/>
</dbReference>
<evidence type="ECO:0000256" key="15">
    <source>
        <dbReference type="ARBA" id="ARBA00023152"/>
    </source>
</evidence>
<keyword evidence="23" id="KW-1185">Reference proteome</keyword>
<dbReference type="PANTHER" id="PTHR11817">
    <property type="entry name" value="PYRUVATE KINASE"/>
    <property type="match status" value="1"/>
</dbReference>
<dbReference type="AlphaFoldDB" id="A0A1G9XLQ6"/>
<gene>
    <name evidence="22" type="ORF">SAMN05660299_01854</name>
</gene>
<comment type="catalytic activity">
    <reaction evidence="18">
        <text>pyruvate + ATP = phosphoenolpyruvate + ADP + H(+)</text>
        <dbReference type="Rhea" id="RHEA:18157"/>
        <dbReference type="ChEBI" id="CHEBI:15361"/>
        <dbReference type="ChEBI" id="CHEBI:15378"/>
        <dbReference type="ChEBI" id="CHEBI:30616"/>
        <dbReference type="ChEBI" id="CHEBI:58702"/>
        <dbReference type="ChEBI" id="CHEBI:456216"/>
        <dbReference type="EC" id="2.7.1.40"/>
    </reaction>
</comment>
<keyword evidence="10" id="KW-0547">Nucleotide-binding</keyword>
<dbReference type="InterPro" id="IPR015793">
    <property type="entry name" value="Pyrv_Knase_brl"/>
</dbReference>
<keyword evidence="14" id="KW-0630">Potassium</keyword>
<dbReference type="Gene3D" id="3.50.30.10">
    <property type="entry name" value="Phosphohistidine domain"/>
    <property type="match status" value="1"/>
</dbReference>
<dbReference type="GO" id="GO:0000287">
    <property type="term" value="F:magnesium ion binding"/>
    <property type="evidence" value="ECO:0007669"/>
    <property type="project" value="UniProtKB-UniRule"/>
</dbReference>
<dbReference type="OrthoDB" id="9812123at2"/>
<evidence type="ECO:0000256" key="7">
    <source>
        <dbReference type="ARBA" id="ARBA00018587"/>
    </source>
</evidence>
<accession>A0A1G9XLQ6</accession>
<dbReference type="FunFam" id="2.40.33.10:FF:000001">
    <property type="entry name" value="Pyruvate kinase"/>
    <property type="match status" value="1"/>
</dbReference>
<evidence type="ECO:0000256" key="9">
    <source>
        <dbReference type="ARBA" id="ARBA00022723"/>
    </source>
</evidence>
<dbReference type="GO" id="GO:0005524">
    <property type="term" value="F:ATP binding"/>
    <property type="evidence" value="ECO:0007669"/>
    <property type="project" value="UniProtKB-KW"/>
</dbReference>
<dbReference type="PRINTS" id="PR01050">
    <property type="entry name" value="PYRUVTKNASE"/>
</dbReference>
<keyword evidence="12" id="KW-0067">ATP-binding</keyword>
<dbReference type="NCBIfam" id="TIGR01064">
    <property type="entry name" value="pyruv_kin"/>
    <property type="match status" value="1"/>
</dbReference>
<dbReference type="GO" id="GO:0016301">
    <property type="term" value="F:kinase activity"/>
    <property type="evidence" value="ECO:0007669"/>
    <property type="project" value="UniProtKB-KW"/>
</dbReference>
<evidence type="ECO:0000313" key="22">
    <source>
        <dbReference type="EMBL" id="SDM97125.1"/>
    </source>
</evidence>
<keyword evidence="9" id="KW-0479">Metal-binding</keyword>
<dbReference type="FunFam" id="3.20.20.60:FF:000025">
    <property type="entry name" value="Pyruvate kinase"/>
    <property type="match status" value="1"/>
</dbReference>
<dbReference type="EC" id="2.7.1.40" evidence="6 17"/>
<dbReference type="InterPro" id="IPR001697">
    <property type="entry name" value="Pyr_Knase"/>
</dbReference>
<evidence type="ECO:0000256" key="10">
    <source>
        <dbReference type="ARBA" id="ARBA00022741"/>
    </source>
</evidence>
<keyword evidence="8 18" id="KW-0808">Transferase</keyword>
<dbReference type="Pfam" id="PF02887">
    <property type="entry name" value="PK_C"/>
    <property type="match status" value="1"/>
</dbReference>
<comment type="pathway">
    <text evidence="3 18">Carbohydrate degradation; glycolysis; pyruvate from D-glyceraldehyde 3-phosphate: step 5/5.</text>
</comment>
<dbReference type="SUPFAM" id="SSF51621">
    <property type="entry name" value="Phosphoenolpyruvate/pyruvate domain"/>
    <property type="match status" value="1"/>
</dbReference>
<comment type="similarity">
    <text evidence="4">In the C-terminal section; belongs to the PEP-utilizing enzyme family.</text>
</comment>
<evidence type="ECO:0000256" key="2">
    <source>
        <dbReference type="ARBA" id="ARBA00001958"/>
    </source>
</evidence>
<sequence>MLKKTKIVCTLGPSSDSPEILDDMLRSGMNVARFNFSHGSHEEHKARIDGVRAASKRTGVPVALMLDTKGPEIRLGLFENGSIQMEAGKEFILTARDVKGTETIASMSYKNLPKEVKVGDHILLSDGLVNLEVIRVEGDDIHTKILNKGKMSDRKRVAVPGVAINLPAVSDTDIKDIEFGISKDMDFIAASFIQRGEDVVSIRKILEKHGNHMQIISKIECQAAVQNIDEIIKMSDGLMVARGDLGVEVPAEEVPMLQKMLINKCHAAGKPVITATQMLESMCTNPRPTRAETSDVANAIIDGTDAIMLSGETAGGSYPAAAVQTMERVALFTESHFVPQETRLAASAGGTSTTDSIGRATVTIADNLHAAAIIASTEKGGTAQIISKYRPACPIIAVSPHKHIVRRLLLNWGIQPVLGEKAADSDELVDKAIYAALNNDLIKTGDLVVLTAGVPVGIEGTTNMVRVQIVGDVVLRGTGLGKKTSVGKVCVASDETELADTFEDGCILVIKSAETGYMKYISRAGALISEEEGLTSPSAVAALTLGVPCVVGAKDAVSKLKNGEVVTVDGTRGTIYRGVTNAR</sequence>
<dbReference type="GO" id="GO:0030955">
    <property type="term" value="F:potassium ion binding"/>
    <property type="evidence" value="ECO:0007669"/>
    <property type="project" value="UniProtKB-UniRule"/>
</dbReference>
<reference evidence="22 23" key="1">
    <citation type="submission" date="2016-10" db="EMBL/GenBank/DDBJ databases">
        <authorList>
            <person name="de Groot N.N."/>
        </authorList>
    </citation>
    <scope>NUCLEOTIDE SEQUENCE [LARGE SCALE GENOMIC DNA]</scope>
    <source>
        <strain evidence="22 23">DSM 16981</strain>
    </source>
</reference>
<dbReference type="NCBIfam" id="NF004978">
    <property type="entry name" value="PRK06354.1"/>
    <property type="match status" value="1"/>
</dbReference>
<comment type="similarity">
    <text evidence="5 18">Belongs to the pyruvate kinase family.</text>
</comment>
<evidence type="ECO:0000256" key="13">
    <source>
        <dbReference type="ARBA" id="ARBA00022842"/>
    </source>
</evidence>
<dbReference type="RefSeq" id="WP_091650973.1">
    <property type="nucleotide sequence ID" value="NZ_FNHQ01000018.1"/>
</dbReference>
<evidence type="ECO:0000256" key="17">
    <source>
        <dbReference type="NCBIfam" id="TIGR01064"/>
    </source>
</evidence>
<feature type="domain" description="PEP-utilising enzyme mobile" evidence="20">
    <location>
        <begin position="502"/>
        <end position="573"/>
    </location>
</feature>
<dbReference type="STRING" id="349095.SAMN05660299_01854"/>
<dbReference type="InterPro" id="IPR011037">
    <property type="entry name" value="Pyrv_Knase-like_insert_dom_sf"/>
</dbReference>
<comment type="cofactor">
    <cofactor evidence="1">
        <name>Mg(2+)</name>
        <dbReference type="ChEBI" id="CHEBI:18420"/>
    </cofactor>
</comment>
<evidence type="ECO:0000259" key="20">
    <source>
        <dbReference type="Pfam" id="PF00391"/>
    </source>
</evidence>
<dbReference type="InterPro" id="IPR008279">
    <property type="entry name" value="PEP-util_enz_mobile_dom"/>
</dbReference>
<keyword evidence="16 22" id="KW-0670">Pyruvate</keyword>
<evidence type="ECO:0000256" key="8">
    <source>
        <dbReference type="ARBA" id="ARBA00022679"/>
    </source>
</evidence>
<dbReference type="Pfam" id="PF00224">
    <property type="entry name" value="PK"/>
    <property type="match status" value="1"/>
</dbReference>
<proteinExistence type="inferred from homology"/>
<dbReference type="InterPro" id="IPR015806">
    <property type="entry name" value="Pyrv_Knase_insert_dom_sf"/>
</dbReference>
<dbReference type="EMBL" id="FNHQ01000018">
    <property type="protein sequence ID" value="SDM97125.1"/>
    <property type="molecule type" value="Genomic_DNA"/>
</dbReference>
<dbReference type="Gene3D" id="2.40.33.10">
    <property type="entry name" value="PK beta-barrel domain-like"/>
    <property type="match status" value="1"/>
</dbReference>
<evidence type="ECO:0000256" key="12">
    <source>
        <dbReference type="ARBA" id="ARBA00022840"/>
    </source>
</evidence>
<comment type="cofactor">
    <cofactor evidence="2">
        <name>K(+)</name>
        <dbReference type="ChEBI" id="CHEBI:29103"/>
    </cofactor>
</comment>
<dbReference type="Gene3D" id="3.40.1380.20">
    <property type="entry name" value="Pyruvate kinase, C-terminal domain"/>
    <property type="match status" value="1"/>
</dbReference>